<dbReference type="InterPro" id="IPR050571">
    <property type="entry name" value="Class-IV_PLP-Dep_Aminotrnsfr"/>
</dbReference>
<protein>
    <submittedName>
        <fullName evidence="2">Putative aminotransferase, class IV</fullName>
    </submittedName>
</protein>
<dbReference type="Gene3D" id="3.20.10.10">
    <property type="entry name" value="D-amino Acid Aminotransferase, subunit A, domain 2"/>
    <property type="match status" value="1"/>
</dbReference>
<sequence length="318" mass="34167">MHLLRRGVAEPSHSVQNKLALRGKPQTTIAKHVGKLGHAPMIMRSVSVLAVLGRGLLPADTPFIRADDLGLTRGDGIFETVHVRHGKPWKLDEHLARMARSAARMNLDLPDLRGLAELACEQWPVDQEGALKLVCTRGVDGAEEVTCYATITPVSEKLIALRTAGISVTALSYGYPAAARTEAPWLLGGVKSLSYAINMASQRWAQANGFDDALWVSSDGYALEGPTSTLVWRKGERLLTVPAKLTGILAGTTARYLLDRAAELGLVAGEEMVTPAELVEAEGAWLISGIRGPVPIRKLDGVELRTDSATNLRGLLGF</sequence>
<dbReference type="InterPro" id="IPR043131">
    <property type="entry name" value="BCAT-like_N"/>
</dbReference>
<dbReference type="SUPFAM" id="SSF56752">
    <property type="entry name" value="D-aminoacid aminotransferase-like PLP-dependent enzymes"/>
    <property type="match status" value="1"/>
</dbReference>
<dbReference type="AlphaFoldDB" id="A0A8J3VLC2"/>
<dbReference type="Pfam" id="PF01063">
    <property type="entry name" value="Aminotran_4"/>
    <property type="match status" value="1"/>
</dbReference>
<gene>
    <name evidence="2" type="ORF">Rhe02_93860</name>
</gene>
<keyword evidence="3" id="KW-1185">Reference proteome</keyword>
<evidence type="ECO:0000313" key="3">
    <source>
        <dbReference type="Proteomes" id="UP000612899"/>
    </source>
</evidence>
<dbReference type="InterPro" id="IPR043132">
    <property type="entry name" value="BCAT-like_C"/>
</dbReference>
<dbReference type="InterPro" id="IPR036038">
    <property type="entry name" value="Aminotransferase-like"/>
</dbReference>
<proteinExistence type="inferred from homology"/>
<evidence type="ECO:0000313" key="2">
    <source>
        <dbReference type="EMBL" id="GIH11319.1"/>
    </source>
</evidence>
<comment type="caution">
    <text evidence="2">The sequence shown here is derived from an EMBL/GenBank/DDBJ whole genome shotgun (WGS) entry which is preliminary data.</text>
</comment>
<dbReference type="InterPro" id="IPR001544">
    <property type="entry name" value="Aminotrans_IV"/>
</dbReference>
<evidence type="ECO:0000256" key="1">
    <source>
        <dbReference type="ARBA" id="ARBA00009320"/>
    </source>
</evidence>
<comment type="similarity">
    <text evidence="1">Belongs to the class-IV pyridoxal-phosphate-dependent aminotransferase family.</text>
</comment>
<reference evidence="2" key="1">
    <citation type="submission" date="2021-01" db="EMBL/GenBank/DDBJ databases">
        <title>Whole genome shotgun sequence of Rhizocola hellebori NBRC 109834.</title>
        <authorList>
            <person name="Komaki H."/>
            <person name="Tamura T."/>
        </authorList>
    </citation>
    <scope>NUCLEOTIDE SEQUENCE</scope>
    <source>
        <strain evidence="2">NBRC 109834</strain>
    </source>
</reference>
<accession>A0A8J3VLC2</accession>
<dbReference type="GO" id="GO:0008483">
    <property type="term" value="F:transaminase activity"/>
    <property type="evidence" value="ECO:0007669"/>
    <property type="project" value="UniProtKB-KW"/>
</dbReference>
<name>A0A8J3VLC2_9ACTN</name>
<dbReference type="GO" id="GO:0005829">
    <property type="term" value="C:cytosol"/>
    <property type="evidence" value="ECO:0007669"/>
    <property type="project" value="TreeGrafter"/>
</dbReference>
<keyword evidence="2" id="KW-0032">Aminotransferase</keyword>
<dbReference type="EMBL" id="BONY01000128">
    <property type="protein sequence ID" value="GIH11319.1"/>
    <property type="molecule type" value="Genomic_DNA"/>
</dbReference>
<dbReference type="Gene3D" id="3.30.470.10">
    <property type="match status" value="1"/>
</dbReference>
<organism evidence="2 3">
    <name type="scientific">Rhizocola hellebori</name>
    <dbReference type="NCBI Taxonomy" id="1392758"/>
    <lineage>
        <taxon>Bacteria</taxon>
        <taxon>Bacillati</taxon>
        <taxon>Actinomycetota</taxon>
        <taxon>Actinomycetes</taxon>
        <taxon>Micromonosporales</taxon>
        <taxon>Micromonosporaceae</taxon>
        <taxon>Rhizocola</taxon>
    </lineage>
</organism>
<dbReference type="GO" id="GO:0046394">
    <property type="term" value="P:carboxylic acid biosynthetic process"/>
    <property type="evidence" value="ECO:0007669"/>
    <property type="project" value="UniProtKB-ARBA"/>
</dbReference>
<dbReference type="PANTHER" id="PTHR42743">
    <property type="entry name" value="AMINO-ACID AMINOTRANSFERASE"/>
    <property type="match status" value="1"/>
</dbReference>
<dbReference type="PANTHER" id="PTHR42743:SF11">
    <property type="entry name" value="AMINODEOXYCHORISMATE LYASE"/>
    <property type="match status" value="1"/>
</dbReference>
<dbReference type="Proteomes" id="UP000612899">
    <property type="component" value="Unassembled WGS sequence"/>
</dbReference>
<keyword evidence="2" id="KW-0808">Transferase</keyword>